<reference evidence="4" key="1">
    <citation type="journal article" date="2013" name="Nature">
        <title>The genomes of four tapeworm species reveal adaptations to parasitism.</title>
        <authorList>
            <person name="Tsai I.J."/>
            <person name="Zarowiecki M."/>
            <person name="Holroyd N."/>
            <person name="Garciarrubio A."/>
            <person name="Sanchez-Flores A."/>
            <person name="Brooks K.L."/>
            <person name="Tracey A."/>
            <person name="Bobes R.J."/>
            <person name="Fragoso G."/>
            <person name="Sciutto E."/>
            <person name="Aslett M."/>
            <person name="Beasley H."/>
            <person name="Bennett H.M."/>
            <person name="Cai J."/>
            <person name="Camicia F."/>
            <person name="Clark R."/>
            <person name="Cucher M."/>
            <person name="De Silva N."/>
            <person name="Day T.A."/>
            <person name="Deplazes P."/>
            <person name="Estrada K."/>
            <person name="Fernandez C."/>
            <person name="Holland P.W."/>
            <person name="Hou J."/>
            <person name="Hu S."/>
            <person name="Huckvale T."/>
            <person name="Hung S.S."/>
            <person name="Kamenetzky L."/>
            <person name="Keane J.A."/>
            <person name="Kiss F."/>
            <person name="Koziol U."/>
            <person name="Lambert O."/>
            <person name="Liu K."/>
            <person name="Luo X."/>
            <person name="Luo Y."/>
            <person name="Macchiaroli N."/>
            <person name="Nichol S."/>
            <person name="Paps J."/>
            <person name="Parkinson J."/>
            <person name="Pouchkina-Stantcheva N."/>
            <person name="Riddiford N."/>
            <person name="Rosenzvit M."/>
            <person name="Salinas G."/>
            <person name="Wasmuth J.D."/>
            <person name="Zamanian M."/>
            <person name="Zheng Y."/>
            <person name="Cai X."/>
            <person name="Soberon X."/>
            <person name="Olson P.D."/>
            <person name="Laclette J.P."/>
            <person name="Brehm K."/>
            <person name="Berriman M."/>
            <person name="Garciarrubio A."/>
            <person name="Bobes R.J."/>
            <person name="Fragoso G."/>
            <person name="Sanchez-Flores A."/>
            <person name="Estrada K."/>
            <person name="Cevallos M.A."/>
            <person name="Morett E."/>
            <person name="Gonzalez V."/>
            <person name="Portillo T."/>
            <person name="Ochoa-Leyva A."/>
            <person name="Jose M.V."/>
            <person name="Sciutto E."/>
            <person name="Landa A."/>
            <person name="Jimenez L."/>
            <person name="Valdes V."/>
            <person name="Carrero J.C."/>
            <person name="Larralde C."/>
            <person name="Morales-Montor J."/>
            <person name="Limon-Lason J."/>
            <person name="Soberon X."/>
            <person name="Laclette J.P."/>
        </authorList>
    </citation>
    <scope>NUCLEOTIDE SEQUENCE [LARGE SCALE GENOMIC DNA]</scope>
</reference>
<dbReference type="InterPro" id="IPR045291">
    <property type="entry name" value="Complex1_LYR_LYRM9"/>
</dbReference>
<dbReference type="OMA" id="HTWARSA"/>
<keyword evidence="5" id="KW-1185">Reference proteome</keyword>
<proteinExistence type="inferred from homology"/>
<dbReference type="OrthoDB" id="190541at2759"/>
<dbReference type="EMBL" id="LN902844">
    <property type="protein sequence ID" value="CDI98267.1"/>
    <property type="molecule type" value="Genomic_DNA"/>
</dbReference>
<dbReference type="CDD" id="cd20269">
    <property type="entry name" value="Complex1_LYR_LYRM9"/>
    <property type="match status" value="1"/>
</dbReference>
<evidence type="ECO:0000313" key="5">
    <source>
        <dbReference type="Proteomes" id="UP000017246"/>
    </source>
</evidence>
<comment type="similarity">
    <text evidence="1">Belongs to the complex I LYR family. LYRM9 subfamily.</text>
</comment>
<dbReference type="PANTHER" id="PTHR47061">
    <property type="entry name" value="LYR MOTIF-CONTAINING PROTEIN 9"/>
    <property type="match status" value="1"/>
</dbReference>
<dbReference type="Pfam" id="PF05347">
    <property type="entry name" value="Complex1_LYR"/>
    <property type="match status" value="1"/>
</dbReference>
<evidence type="ECO:0000259" key="3">
    <source>
        <dbReference type="Pfam" id="PF05347"/>
    </source>
</evidence>
<dbReference type="InterPro" id="IPR052151">
    <property type="entry name" value="Complex_I_LYR"/>
</dbReference>
<name>A0A087W0T7_ECHMU</name>
<dbReference type="PANTHER" id="PTHR47061:SF1">
    <property type="entry name" value="LYR MOTIF-CONTAINING PROTEIN 9"/>
    <property type="match status" value="1"/>
</dbReference>
<dbReference type="AlphaFoldDB" id="A0A087W0T7"/>
<gene>
    <name evidence="4" type="ORF">EmuJ_000210900</name>
</gene>
<evidence type="ECO:0000313" key="4">
    <source>
        <dbReference type="EMBL" id="CDI98267.1"/>
    </source>
</evidence>
<reference evidence="4" key="2">
    <citation type="submission" date="2015-11" db="EMBL/GenBank/DDBJ databases">
        <authorList>
            <person name="Zhang Y."/>
            <person name="Guo Z."/>
        </authorList>
    </citation>
    <scope>NUCLEOTIDE SEQUENCE</scope>
</reference>
<feature type="domain" description="Complex 1 LYR protein" evidence="3">
    <location>
        <begin position="10"/>
        <end position="62"/>
    </location>
</feature>
<accession>A0A087W0T7</accession>
<protein>
    <recommendedName>
        <fullName evidence="2">LYR motif-containing protein 9</fullName>
    </recommendedName>
</protein>
<dbReference type="STRING" id="6211.A0A087W0T7"/>
<organism evidence="4 5">
    <name type="scientific">Echinococcus multilocularis</name>
    <name type="common">Fox tapeworm</name>
    <dbReference type="NCBI Taxonomy" id="6211"/>
    <lineage>
        <taxon>Eukaryota</taxon>
        <taxon>Metazoa</taxon>
        <taxon>Spiralia</taxon>
        <taxon>Lophotrochozoa</taxon>
        <taxon>Platyhelminthes</taxon>
        <taxon>Cestoda</taxon>
        <taxon>Eucestoda</taxon>
        <taxon>Cyclophyllidea</taxon>
        <taxon>Taeniidae</taxon>
        <taxon>Echinococcus</taxon>
    </lineage>
</organism>
<evidence type="ECO:0000256" key="2">
    <source>
        <dbReference type="ARBA" id="ARBA00026234"/>
    </source>
</evidence>
<sequence>MAGSKLLQTSLHLYAYLLRKVRLLPAEVQPYYRNYIRQNFRQHADEDDPENIRIMTSTAISDMDWLLAKVTTFFLHGLTPQLPVLKMATEVELRRRRRRSNDRSCVI</sequence>
<dbReference type="Proteomes" id="UP000017246">
    <property type="component" value="Unassembled WGS sequence"/>
</dbReference>
<dbReference type="eggNOG" id="ENOG502S9QI">
    <property type="taxonomic scope" value="Eukaryota"/>
</dbReference>
<dbReference type="InterPro" id="IPR008011">
    <property type="entry name" value="Complex1_LYR_dom"/>
</dbReference>
<evidence type="ECO:0000256" key="1">
    <source>
        <dbReference type="ARBA" id="ARBA00025757"/>
    </source>
</evidence>